<protein>
    <submittedName>
        <fullName evidence="1">Uncharacterized protein</fullName>
    </submittedName>
</protein>
<comment type="caution">
    <text evidence="1">The sequence shown here is derived from an EMBL/GenBank/DDBJ whole genome shotgun (WGS) entry which is preliminary data.</text>
</comment>
<proteinExistence type="predicted"/>
<dbReference type="RefSeq" id="WP_230739076.1">
    <property type="nucleotide sequence ID" value="NZ_JAJNDB010000007.1"/>
</dbReference>
<sequence>MSGTWDGGEGGWDAPALAWLRGVRERWSAVGVLGVLEDAVAQVWERNVARHDPEVAGDTPVTLGITSSENLRTVLLRTAPEWEPRGVLVGAPWNSLAVAHDGVVLHLMKAPDGSGSRPDFGTLRWVGEVRGAAATANGLVYAPSPDDRTGQLWFDGFGLPPRAVPDDGRVGLSHVVLVWTGDPVSATTAGWLAVPWEHDTGPTWLAALPVWMHGPDEVPAPRRIPAVSISFEDVRVGEGPGAGHDARR</sequence>
<dbReference type="Proteomes" id="UP001199469">
    <property type="component" value="Unassembled WGS sequence"/>
</dbReference>
<dbReference type="EMBL" id="JAJNDB010000007">
    <property type="protein sequence ID" value="MCD2197204.1"/>
    <property type="molecule type" value="Genomic_DNA"/>
</dbReference>
<accession>A0ABS8PG29</accession>
<evidence type="ECO:0000313" key="1">
    <source>
        <dbReference type="EMBL" id="MCD2197204.1"/>
    </source>
</evidence>
<name>A0ABS8PG29_9PSEU</name>
<evidence type="ECO:0000313" key="2">
    <source>
        <dbReference type="Proteomes" id="UP001199469"/>
    </source>
</evidence>
<organism evidence="1 2">
    <name type="scientific">Actinomycetospora endophytica</name>
    <dbReference type="NCBI Taxonomy" id="2291215"/>
    <lineage>
        <taxon>Bacteria</taxon>
        <taxon>Bacillati</taxon>
        <taxon>Actinomycetota</taxon>
        <taxon>Actinomycetes</taxon>
        <taxon>Pseudonocardiales</taxon>
        <taxon>Pseudonocardiaceae</taxon>
        <taxon>Actinomycetospora</taxon>
    </lineage>
</organism>
<keyword evidence="2" id="KW-1185">Reference proteome</keyword>
<reference evidence="1 2" key="1">
    <citation type="submission" date="2021-11" db="EMBL/GenBank/DDBJ databases">
        <title>Draft genome sequence of Actinomycetospora sp. SF1 isolated from the rhizosphere soil.</title>
        <authorList>
            <person name="Duangmal K."/>
            <person name="Chantavorakit T."/>
        </authorList>
    </citation>
    <scope>NUCLEOTIDE SEQUENCE [LARGE SCALE GENOMIC DNA]</scope>
    <source>
        <strain evidence="1 2">TBRC 5722</strain>
    </source>
</reference>
<gene>
    <name evidence="1" type="ORF">LQ327_27915</name>
</gene>